<dbReference type="InterPro" id="IPR003115">
    <property type="entry name" value="ParB_N"/>
</dbReference>
<dbReference type="Gene3D" id="3.90.1530.10">
    <property type="entry name" value="Conserved hypothetical protein from pyrococcus furiosus pfu- 392566-001, ParB domain"/>
    <property type="match status" value="1"/>
</dbReference>
<dbReference type="Pfam" id="PF02195">
    <property type="entry name" value="ParB_N"/>
    <property type="match status" value="1"/>
</dbReference>
<dbReference type="SUPFAM" id="SSF110849">
    <property type="entry name" value="ParB/Sulfiredoxin"/>
    <property type="match status" value="1"/>
</dbReference>
<evidence type="ECO:0000259" key="1">
    <source>
        <dbReference type="SMART" id="SM00470"/>
    </source>
</evidence>
<dbReference type="InterPro" id="IPR036086">
    <property type="entry name" value="ParB/Sulfiredoxin_sf"/>
</dbReference>
<dbReference type="STRING" id="366533.SAMN05444339_11016"/>
<keyword evidence="3" id="KW-1185">Reference proteome</keyword>
<feature type="domain" description="ParB-like N-terminal" evidence="1">
    <location>
        <begin position="25"/>
        <end position="117"/>
    </location>
</feature>
<evidence type="ECO:0000313" key="3">
    <source>
        <dbReference type="Proteomes" id="UP000183987"/>
    </source>
</evidence>
<sequence>MTYRAITIGDRPVLVAKPGPIPELSFLSIDKLLIDGDYQRPLNPSNWKAIERIAAAFNWAHFTPIIAAPTDQGLFSVIDGQHRTHAALMIGAATVPAMIVTLSESQQARAFSAINGQITAISGFHIYRAALVAMEPWALACREVVAQGGCELMVYQPHGASKKPRQIYTISLIRRHVDAGRGAMVSAALRAMLHCPCTDTVAIWGNAWLSPWFAVLQTRPRSLQRDLAGFLQRYDPVWIERYVRDLHREPEFAGMSRQGMMQRIIAKLLDNWLKDGGQS</sequence>
<proteinExistence type="predicted"/>
<gene>
    <name evidence="2" type="ORF">SAMN05444339_11016</name>
</gene>
<reference evidence="3" key="1">
    <citation type="submission" date="2016-11" db="EMBL/GenBank/DDBJ databases">
        <authorList>
            <person name="Varghese N."/>
            <person name="Submissions S."/>
        </authorList>
    </citation>
    <scope>NUCLEOTIDE SEQUENCE [LARGE SCALE GENOMIC DNA]</scope>
    <source>
        <strain evidence="3">DSM 29326</strain>
    </source>
</reference>
<dbReference type="OrthoDB" id="4545778at2"/>
<dbReference type="AlphaFoldDB" id="A0A1M5DJ26"/>
<evidence type="ECO:0000313" key="2">
    <source>
        <dbReference type="EMBL" id="SHF67028.1"/>
    </source>
</evidence>
<dbReference type="Proteomes" id="UP000183987">
    <property type="component" value="Unassembled WGS sequence"/>
</dbReference>
<dbReference type="SMART" id="SM00470">
    <property type="entry name" value="ParB"/>
    <property type="match status" value="1"/>
</dbReference>
<organism evidence="2 3">
    <name type="scientific">Loktanella atrilutea</name>
    <dbReference type="NCBI Taxonomy" id="366533"/>
    <lineage>
        <taxon>Bacteria</taxon>
        <taxon>Pseudomonadati</taxon>
        <taxon>Pseudomonadota</taxon>
        <taxon>Alphaproteobacteria</taxon>
        <taxon>Rhodobacterales</taxon>
        <taxon>Roseobacteraceae</taxon>
        <taxon>Loktanella</taxon>
    </lineage>
</organism>
<accession>A0A1M5DJ26</accession>
<dbReference type="EMBL" id="FQUE01000010">
    <property type="protein sequence ID" value="SHF67028.1"/>
    <property type="molecule type" value="Genomic_DNA"/>
</dbReference>
<protein>
    <submittedName>
        <fullName evidence="2">ParB-like nuclease domain-containing protein</fullName>
    </submittedName>
</protein>
<name>A0A1M5DJ26_LOKAT</name>
<dbReference type="RefSeq" id="WP_072858341.1">
    <property type="nucleotide sequence ID" value="NZ_FQUE01000010.1"/>
</dbReference>